<dbReference type="Pfam" id="PF01965">
    <property type="entry name" value="DJ-1_PfpI"/>
    <property type="match status" value="1"/>
</dbReference>
<dbReference type="CDD" id="cd03141">
    <property type="entry name" value="GATase1_Hsp31_like"/>
    <property type="match status" value="1"/>
</dbReference>
<dbReference type="InterPro" id="IPR050325">
    <property type="entry name" value="Prot/Nucl_acid_deglycase"/>
</dbReference>
<evidence type="ECO:0000259" key="4">
    <source>
        <dbReference type="Pfam" id="PF01965"/>
    </source>
</evidence>
<protein>
    <submittedName>
        <fullName evidence="5">Type 1 glutamine amidotransferase domain-containing protein</fullName>
    </submittedName>
</protein>
<reference evidence="6" key="1">
    <citation type="submission" date="2017-09" db="EMBL/GenBank/DDBJ databases">
        <title>FDA dAtabase for Regulatory Grade micrObial Sequences (FDA-ARGOS): Supporting development and validation of Infectious Disease Dx tests.</title>
        <authorList>
            <person name="Minogue T."/>
            <person name="Wolcott M."/>
            <person name="Wasieloski L."/>
            <person name="Aguilar W."/>
            <person name="Moore D."/>
            <person name="Tallon L."/>
            <person name="Sadzewicz L."/>
            <person name="Ott S."/>
            <person name="Zhao X."/>
            <person name="Nagaraj S."/>
            <person name="Vavikolanu K."/>
            <person name="Aluvathingal J."/>
            <person name="Nadendla S."/>
            <person name="Sichtig H."/>
        </authorList>
    </citation>
    <scope>NUCLEOTIDE SEQUENCE [LARGE SCALE GENOMIC DNA]</scope>
    <source>
        <strain evidence="6">FDAARGOS_390</strain>
    </source>
</reference>
<keyword evidence="5" id="KW-0808">Transferase</keyword>
<evidence type="ECO:0000256" key="1">
    <source>
        <dbReference type="ARBA" id="ARBA00023016"/>
    </source>
</evidence>
<evidence type="ECO:0000256" key="3">
    <source>
        <dbReference type="ARBA" id="ARBA00038493"/>
    </source>
</evidence>
<dbReference type="RefSeq" id="WP_098151427.1">
    <property type="nucleotide sequence ID" value="NZ_CADEVR010000012.1"/>
</dbReference>
<dbReference type="GO" id="GO:0019243">
    <property type="term" value="P:methylglyoxal catabolic process to D-lactate via S-lactoyl-glutathione"/>
    <property type="evidence" value="ECO:0007669"/>
    <property type="project" value="TreeGrafter"/>
</dbReference>
<dbReference type="GO" id="GO:0005737">
    <property type="term" value="C:cytoplasm"/>
    <property type="evidence" value="ECO:0007669"/>
    <property type="project" value="TreeGrafter"/>
</dbReference>
<dbReference type="PANTHER" id="PTHR48094">
    <property type="entry name" value="PROTEIN/NUCLEIC ACID DEGLYCASE DJ-1-RELATED"/>
    <property type="match status" value="1"/>
</dbReference>
<dbReference type="Proteomes" id="UP000220629">
    <property type="component" value="Unassembled WGS sequence"/>
</dbReference>
<dbReference type="PANTHER" id="PTHR48094:SF11">
    <property type="entry name" value="GLUTATHIONE-INDEPENDENT GLYOXALASE HSP31-RELATED"/>
    <property type="match status" value="1"/>
</dbReference>
<accession>A0A2A7SC92</accession>
<feature type="domain" description="DJ-1/PfpI" evidence="4">
    <location>
        <begin position="28"/>
        <end position="229"/>
    </location>
</feature>
<gene>
    <name evidence="5" type="ORF">CRM94_02190</name>
</gene>
<dbReference type="AlphaFoldDB" id="A0A2A7SC92"/>
<dbReference type="EMBL" id="PDDY01000001">
    <property type="protein sequence ID" value="PEH41063.1"/>
    <property type="molecule type" value="Genomic_DNA"/>
</dbReference>
<dbReference type="Gene3D" id="3.40.50.880">
    <property type="match status" value="1"/>
</dbReference>
<name>A0A2A7SC92_BURGA</name>
<dbReference type="InterPro" id="IPR029062">
    <property type="entry name" value="Class_I_gatase-like"/>
</dbReference>
<evidence type="ECO:0000313" key="5">
    <source>
        <dbReference type="EMBL" id="PEH41063.1"/>
    </source>
</evidence>
<comment type="similarity">
    <text evidence="3">Belongs to the peptidase C56 family. HSP31-like subfamily.</text>
</comment>
<keyword evidence="1" id="KW-0346">Stress response</keyword>
<proteinExistence type="inferred from homology"/>
<evidence type="ECO:0000256" key="2">
    <source>
        <dbReference type="ARBA" id="ARBA00023239"/>
    </source>
</evidence>
<evidence type="ECO:0000313" key="6">
    <source>
        <dbReference type="Proteomes" id="UP000220629"/>
    </source>
</evidence>
<dbReference type="GO" id="GO:0016740">
    <property type="term" value="F:transferase activity"/>
    <property type="evidence" value="ECO:0007669"/>
    <property type="project" value="UniProtKB-KW"/>
</dbReference>
<keyword evidence="2" id="KW-0456">Lyase</keyword>
<comment type="caution">
    <text evidence="5">The sequence shown here is derived from an EMBL/GenBank/DDBJ whole genome shotgun (WGS) entry which is preliminary data.</text>
</comment>
<dbReference type="SUPFAM" id="SSF52317">
    <property type="entry name" value="Class I glutamine amidotransferase-like"/>
    <property type="match status" value="1"/>
</dbReference>
<organism evidence="5 6">
    <name type="scientific">Burkholderia gladioli</name>
    <name type="common">Pseudomonas marginata</name>
    <name type="synonym">Phytomonas marginata</name>
    <dbReference type="NCBI Taxonomy" id="28095"/>
    <lineage>
        <taxon>Bacteria</taxon>
        <taxon>Pseudomonadati</taxon>
        <taxon>Pseudomonadota</taxon>
        <taxon>Betaproteobacteria</taxon>
        <taxon>Burkholderiales</taxon>
        <taxon>Burkholderiaceae</taxon>
        <taxon>Burkholderia</taxon>
    </lineage>
</organism>
<sequence>MRNILMILSAATAWTQKDGSQRPTGFWAEEFVAPHQALTAAGCAITVATPGGKPAVVDALSLSIEVNHGDAAKVAELTAYLDTQADTLRAPRPLAKIELGGFDAVFVPGGHGPMQDLAVDADTGRLLAAAIADPGKLVAAVCHGQAALLAAGDATAWAFRGRRLTGFSNVEETQTGLAANAPWLLEDRLRAASAAFEAGAPWSEFVVVDGNLVTGQNPASAGATARAVLAWLDERNAG</sequence>
<dbReference type="GO" id="GO:0019172">
    <property type="term" value="F:glyoxalase III activity"/>
    <property type="evidence" value="ECO:0007669"/>
    <property type="project" value="TreeGrafter"/>
</dbReference>
<dbReference type="InterPro" id="IPR002818">
    <property type="entry name" value="DJ-1/PfpI"/>
</dbReference>
<keyword evidence="5" id="KW-0315">Glutamine amidotransferase</keyword>